<accession>A0A9J5Z1B2</accession>
<evidence type="ECO:0000313" key="3">
    <source>
        <dbReference type="Proteomes" id="UP000824120"/>
    </source>
</evidence>
<sequence>MEDQQANANEEEGNVEAKQHEKNCLKATSRRGTDNTLNNKTKGDTYNTTHVGNTPISKGNVTNFLTGNGDEKDEESSINQQNEE</sequence>
<dbReference type="Proteomes" id="UP000824120">
    <property type="component" value="Chromosome 5"/>
</dbReference>
<organism evidence="2 3">
    <name type="scientific">Solanum commersonii</name>
    <name type="common">Commerson's wild potato</name>
    <name type="synonym">Commerson's nightshade</name>
    <dbReference type="NCBI Taxonomy" id="4109"/>
    <lineage>
        <taxon>Eukaryota</taxon>
        <taxon>Viridiplantae</taxon>
        <taxon>Streptophyta</taxon>
        <taxon>Embryophyta</taxon>
        <taxon>Tracheophyta</taxon>
        <taxon>Spermatophyta</taxon>
        <taxon>Magnoliopsida</taxon>
        <taxon>eudicotyledons</taxon>
        <taxon>Gunneridae</taxon>
        <taxon>Pentapetalae</taxon>
        <taxon>asterids</taxon>
        <taxon>lamiids</taxon>
        <taxon>Solanales</taxon>
        <taxon>Solanaceae</taxon>
        <taxon>Solanoideae</taxon>
        <taxon>Solaneae</taxon>
        <taxon>Solanum</taxon>
    </lineage>
</organism>
<keyword evidence="3" id="KW-1185">Reference proteome</keyword>
<gene>
    <name evidence="2" type="ORF">H5410_027252</name>
</gene>
<evidence type="ECO:0000313" key="2">
    <source>
        <dbReference type="EMBL" id="KAG5605760.1"/>
    </source>
</evidence>
<protein>
    <submittedName>
        <fullName evidence="2">Uncharacterized protein</fullName>
    </submittedName>
</protein>
<feature type="region of interest" description="Disordered" evidence="1">
    <location>
        <begin position="1"/>
        <end position="84"/>
    </location>
</feature>
<reference evidence="2 3" key="1">
    <citation type="submission" date="2020-09" db="EMBL/GenBank/DDBJ databases">
        <title>De no assembly of potato wild relative species, Solanum commersonii.</title>
        <authorList>
            <person name="Cho K."/>
        </authorList>
    </citation>
    <scope>NUCLEOTIDE SEQUENCE [LARGE SCALE GENOMIC DNA]</scope>
    <source>
        <strain evidence="2">LZ3.2</strain>
        <tissue evidence="2">Leaf</tissue>
    </source>
</reference>
<proteinExistence type="predicted"/>
<feature type="compositionally biased region" description="Polar residues" evidence="1">
    <location>
        <begin position="34"/>
        <end position="66"/>
    </location>
</feature>
<dbReference type="EMBL" id="JACXVP010000005">
    <property type="protein sequence ID" value="KAG5605760.1"/>
    <property type="molecule type" value="Genomic_DNA"/>
</dbReference>
<comment type="caution">
    <text evidence="2">The sequence shown here is derived from an EMBL/GenBank/DDBJ whole genome shotgun (WGS) entry which is preliminary data.</text>
</comment>
<name>A0A9J5Z1B2_SOLCO</name>
<feature type="compositionally biased region" description="Acidic residues" evidence="1">
    <location>
        <begin position="1"/>
        <end position="14"/>
    </location>
</feature>
<feature type="compositionally biased region" description="Acidic residues" evidence="1">
    <location>
        <begin position="71"/>
        <end position="84"/>
    </location>
</feature>
<feature type="compositionally biased region" description="Basic and acidic residues" evidence="1">
    <location>
        <begin position="15"/>
        <end position="24"/>
    </location>
</feature>
<dbReference type="AlphaFoldDB" id="A0A9J5Z1B2"/>
<evidence type="ECO:0000256" key="1">
    <source>
        <dbReference type="SAM" id="MobiDB-lite"/>
    </source>
</evidence>